<comment type="similarity">
    <text evidence="5">Belongs to the Xin family.</text>
</comment>
<evidence type="ECO:0000256" key="2">
    <source>
        <dbReference type="ARBA" id="ARBA00022737"/>
    </source>
</evidence>
<feature type="region of interest" description="Disordered" evidence="6">
    <location>
        <begin position="1110"/>
        <end position="1206"/>
    </location>
</feature>
<feature type="compositionally biased region" description="Low complexity" evidence="6">
    <location>
        <begin position="1652"/>
        <end position="1661"/>
    </location>
</feature>
<reference evidence="7 8" key="1">
    <citation type="submission" date="2024-08" db="EMBL/GenBank/DDBJ databases">
        <title>The draft genome of Apodemus speciosus.</title>
        <authorList>
            <person name="Nabeshima K."/>
            <person name="Suzuki S."/>
            <person name="Onuma M."/>
        </authorList>
    </citation>
    <scope>NUCLEOTIDE SEQUENCE [LARGE SCALE GENOMIC DNA]</scope>
    <source>
        <strain evidence="7">IB14-021</strain>
    </source>
</reference>
<evidence type="ECO:0000256" key="4">
    <source>
        <dbReference type="ARBA" id="ARBA00023203"/>
    </source>
</evidence>
<evidence type="ECO:0000256" key="5">
    <source>
        <dbReference type="PROSITE-ProRule" id="PRU00721"/>
    </source>
</evidence>
<evidence type="ECO:0000313" key="8">
    <source>
        <dbReference type="Proteomes" id="UP001623349"/>
    </source>
</evidence>
<feature type="compositionally biased region" description="Polar residues" evidence="6">
    <location>
        <begin position="1414"/>
        <end position="1436"/>
    </location>
</feature>
<dbReference type="Pfam" id="PF08043">
    <property type="entry name" value="Xin"/>
    <property type="match status" value="10"/>
</dbReference>
<feature type="repeat" description="Xin" evidence="5">
    <location>
        <begin position="442"/>
        <end position="457"/>
    </location>
</feature>
<comment type="caution">
    <text evidence="7">The sequence shown here is derived from an EMBL/GenBank/DDBJ whole genome shotgun (WGS) entry which is preliminary data.</text>
</comment>
<feature type="region of interest" description="Disordered" evidence="6">
    <location>
        <begin position="1230"/>
        <end position="1470"/>
    </location>
</feature>
<accession>A0ABQ0F6D2</accession>
<dbReference type="InterPro" id="IPR030072">
    <property type="entry name" value="XIRP1/XIRP2"/>
</dbReference>
<feature type="compositionally biased region" description="Pro residues" evidence="6">
    <location>
        <begin position="24"/>
        <end position="39"/>
    </location>
</feature>
<evidence type="ECO:0000256" key="1">
    <source>
        <dbReference type="ARBA" id="ARBA00004282"/>
    </source>
</evidence>
<feature type="compositionally biased region" description="Basic and acidic residues" evidence="6">
    <location>
        <begin position="562"/>
        <end position="580"/>
    </location>
</feature>
<feature type="repeat" description="Xin" evidence="5">
    <location>
        <begin position="342"/>
        <end position="357"/>
    </location>
</feature>
<feature type="repeat" description="Xin" evidence="5">
    <location>
        <begin position="228"/>
        <end position="243"/>
    </location>
</feature>
<feature type="repeat" description="Xin" evidence="5">
    <location>
        <begin position="153"/>
        <end position="168"/>
    </location>
</feature>
<feature type="compositionally biased region" description="Basic and acidic residues" evidence="6">
    <location>
        <begin position="1268"/>
        <end position="1280"/>
    </location>
</feature>
<dbReference type="Proteomes" id="UP001623349">
    <property type="component" value="Unassembled WGS sequence"/>
</dbReference>
<feature type="region of interest" description="Disordered" evidence="6">
    <location>
        <begin position="1"/>
        <end position="49"/>
    </location>
</feature>
<feature type="region of interest" description="Disordered" evidence="6">
    <location>
        <begin position="1638"/>
        <end position="1691"/>
    </location>
</feature>
<feature type="region of interest" description="Disordered" evidence="6">
    <location>
        <begin position="946"/>
        <end position="970"/>
    </location>
</feature>
<feature type="repeat" description="Xin" evidence="5">
    <location>
        <begin position="658"/>
        <end position="673"/>
    </location>
</feature>
<comment type="subcellular location">
    <subcellularLocation>
        <location evidence="1">Cell junction</location>
    </subcellularLocation>
</comment>
<keyword evidence="2" id="KW-0677">Repeat</keyword>
<feature type="region of interest" description="Disordered" evidence="6">
    <location>
        <begin position="987"/>
        <end position="1010"/>
    </location>
</feature>
<dbReference type="InterPro" id="IPR012510">
    <property type="entry name" value="Actin-binding_Xin_repeat"/>
</dbReference>
<feature type="region of interest" description="Disordered" evidence="6">
    <location>
        <begin position="1552"/>
        <end position="1616"/>
    </location>
</feature>
<protein>
    <submittedName>
        <fullName evidence="7">Xin actin-binding repeat-containing protein 1</fullName>
    </submittedName>
</protein>
<feature type="repeat" description="Xin" evidence="5">
    <location>
        <begin position="593"/>
        <end position="608"/>
    </location>
</feature>
<feature type="repeat" description="Xin" evidence="5">
    <location>
        <begin position="188"/>
        <end position="203"/>
    </location>
</feature>
<feature type="compositionally biased region" description="Polar residues" evidence="6">
    <location>
        <begin position="1554"/>
        <end position="1563"/>
    </location>
</feature>
<organism evidence="7 8">
    <name type="scientific">Apodemus speciosus</name>
    <name type="common">Large Japanese field mouse</name>
    <dbReference type="NCBI Taxonomy" id="105296"/>
    <lineage>
        <taxon>Eukaryota</taxon>
        <taxon>Metazoa</taxon>
        <taxon>Chordata</taxon>
        <taxon>Craniata</taxon>
        <taxon>Vertebrata</taxon>
        <taxon>Euteleostomi</taxon>
        <taxon>Mammalia</taxon>
        <taxon>Eutheria</taxon>
        <taxon>Euarchontoglires</taxon>
        <taxon>Glires</taxon>
        <taxon>Rodentia</taxon>
        <taxon>Myomorpha</taxon>
        <taxon>Muroidea</taxon>
        <taxon>Muridae</taxon>
        <taxon>Murinae</taxon>
        <taxon>Apodemus</taxon>
    </lineage>
</organism>
<evidence type="ECO:0000256" key="3">
    <source>
        <dbReference type="ARBA" id="ARBA00022949"/>
    </source>
</evidence>
<dbReference type="PANTHER" id="PTHR22591:SF2">
    <property type="entry name" value="XIN ACTIN-BINDING REPEAT-CONTAINING PROTEIN 1"/>
    <property type="match status" value="1"/>
</dbReference>
<dbReference type="PROSITE" id="PS51389">
    <property type="entry name" value="XIN"/>
    <property type="match status" value="12"/>
</dbReference>
<feature type="repeat" description="Xin" evidence="5">
    <location>
        <begin position="727"/>
        <end position="742"/>
    </location>
</feature>
<evidence type="ECO:0000256" key="6">
    <source>
        <dbReference type="SAM" id="MobiDB-lite"/>
    </source>
</evidence>
<feature type="repeat" description="Xin" evidence="5">
    <location>
        <begin position="549"/>
        <end position="564"/>
    </location>
</feature>
<evidence type="ECO:0000313" key="7">
    <source>
        <dbReference type="EMBL" id="GAB1294819.1"/>
    </source>
</evidence>
<keyword evidence="8" id="KW-1185">Reference proteome</keyword>
<dbReference type="PANTHER" id="PTHR22591">
    <property type="entry name" value="XIN"/>
    <property type="match status" value="1"/>
</dbReference>
<keyword evidence="4 5" id="KW-0009">Actin-binding</keyword>
<proteinExistence type="inferred from homology"/>
<feature type="repeat" description="Xin" evidence="5">
    <location>
        <begin position="511"/>
        <end position="526"/>
    </location>
</feature>
<feature type="compositionally biased region" description="Polar residues" evidence="6">
    <location>
        <begin position="1"/>
        <end position="16"/>
    </location>
</feature>
<feature type="repeat" description="Xin" evidence="5">
    <location>
        <begin position="378"/>
        <end position="393"/>
    </location>
</feature>
<feature type="compositionally biased region" description="Polar residues" evidence="6">
    <location>
        <begin position="1580"/>
        <end position="1595"/>
    </location>
</feature>
<feature type="compositionally biased region" description="Basic and acidic residues" evidence="6">
    <location>
        <begin position="1605"/>
        <end position="1616"/>
    </location>
</feature>
<feature type="compositionally biased region" description="Polar residues" evidence="6">
    <location>
        <begin position="1665"/>
        <end position="1691"/>
    </location>
</feature>
<feature type="repeat" description="Xin" evidence="5">
    <location>
        <begin position="304"/>
        <end position="319"/>
    </location>
</feature>
<feature type="region of interest" description="Disordered" evidence="6">
    <location>
        <begin position="1073"/>
        <end position="1094"/>
    </location>
</feature>
<feature type="region of interest" description="Disordered" evidence="6">
    <location>
        <begin position="560"/>
        <end position="594"/>
    </location>
</feature>
<dbReference type="EMBL" id="BAAFST010000009">
    <property type="protein sequence ID" value="GAB1294819.1"/>
    <property type="molecule type" value="Genomic_DNA"/>
</dbReference>
<gene>
    <name evidence="7" type="ORF">APTSU1_001005200</name>
</gene>
<keyword evidence="3" id="KW-0965">Cell junction</keyword>
<sequence>MADAQTQVAPTPTVQMKTGGDLSLPPPSAPEGLPTPPPKESFSKFQQQRQASELRRLYKHIHPELRKNLQEAVAEDLAEVLGSEEPTEGDVQCMRWIFENWRLDAIGDHEKPAAKEPVSGGNVQATSRKFEEGSFTNGSDQEVAEAGPRLSGGDVRAAKQLFETKPLDALTGQEEATQTTMKEPAATGDVQGTRKLFETRPLDRLGSRPSTQEQSPLELRSEIQELKGDVKKTVKLFQTEPLCAIQDAEGAIHEVKAACREEIQSNAVRSARWLFETRPLDAFNQDPSQVRVIRGISLEEGALPDVSATRWIFETQPLDAIREILVDEKDFQPSPDLIPPGPDVQRQRHLFETCSLDTLKGERETEAEAPPKEEVIPGDVRSTLWLFETKPLDTLRDQVQVGHLQRVGHQKGEGLVTECLSSNDTSALPLSQAVPQNDGLKGDVKTFKNLFETLPLDSIGQGEPSAFGDINRGQRTDSAEQSQDASVYAMQDSRGQLHALTSVSREQVVGGDVKGYKWVFETRPLDQLGRNPSTVDVVRGITRQEVAAGDVGTTRWLFETQPLEKIHQQERQKREEEEGRGPGGPPPELPQKGDVQTIRWLFETYPMSELAEKRESGVTDPVSQAETQSCTWMFGPQSLNQAEGSGDQHLQTSLVQAGDRQTDRHVFETESLPASGQSSGRKPVRYSSRVEIPSGQVSRQKELFQALEAGKKEVQETTISPGSIPTGSVHKFTWLFENCPMGSLAAESIRGDNLQEEQAKGSAECRTPERQETAAERTLRTLHATPGILHHGGILMEARGPGELCLAKYVLPSPGQGHPYVRKEELVCGELPRIVRQVLRRTDVDQQGLLVQEDTAGQLQLHPLKLPGPGDPGNIEDMDPELQQLLACGLGVSVAKTGLVMQETEQGLVALTAYSLQPQLTGRAPERSSVQLLASCIDKGDLHSLHSLRWEPPTDSSSVPATEESRRLPPAESIIHVTPLDPTTEMGHLRVSGSTPCPPQPRTAGKVVLPNGKPVAQAPLHEARKQMGTSHAGQKGKAASGRPEGTIASPLGSGAPDLQEAMESLRLATAEAQSLHQQVLSRHPQGSDPAAPSMPAQDVLQALTPAAGVTQGSIRPVPGNEARIPAVPRKVSGDDKAVPRGLPRGRVTIQDGIYAAHPVRTSDPPGAIQPSEKEPQPRDSPTQADRGQSPKPGYHEPGGHTQRAWGPLGKVMPQILPECLQAADTSRKTVPLTHHSLTSKPQAAVASLHSHNASVPPPPTLPAAVTEEPDHPAQGHHQEDSIQQASKPLQEPLLHSRNRPAGQKTPEGSETKPSKVESTVPPRKKPPVPPKPAHLSQAHPPQRLPKSLAGSAGIAETGQDRRPGEPGIANPGSAKAPATAAQDCLPLTECSKGQKQPMHQHPLSTVASRPSRGQIASSHSQSPESPKLNVLNNDSSPPRKHPSSPQKQPMDCSKQGTPESPEIVQGSHQELQGLLSQVQTLEKEATPSVDVQALRKLFEGVSQAQAPAAPHKTESSMEQAFGELTRVSTEVAQLKEQTLARLLDIEEAVHKALSSMSNLQSEAHTSRHPQGTAKDPSVDKVSTSSRARPTDSNQVKEPPVVKNQGKVESHPEEQGQDKIGSYAEARGQAAVKVLPSERLDTSQAEPGPLQVSPSSRGSSSPTFIFVQSTTKKLPEASSPQGNHSISGKNTHLGQDIGQALLYQRDIQDQAGTREMTIRGSVPTGQPKNVLEFQTGSATSKPYGAMRTVTEQYEEMDQFGNTVLTSSTTITQQAEPLLDPGSQLRLHTSPMLRQFLHSPSRFNSDLAEPEITWAPCNHFHPAAQ</sequence>
<comment type="domain">
    <text evidence="5">Xin repeats bind F-actin.</text>
</comment>
<name>A0ABQ0F6D2_APOSI</name>
<feature type="region of interest" description="Disordered" evidence="6">
    <location>
        <begin position="1024"/>
        <end position="1056"/>
    </location>
</feature>